<dbReference type="CDD" id="cd19093">
    <property type="entry name" value="AKR_AtPLR-like"/>
    <property type="match status" value="1"/>
</dbReference>
<accession>A0A7S0S620</accession>
<dbReference type="EMBL" id="HBFB01037391">
    <property type="protein sequence ID" value="CAD8696833.1"/>
    <property type="molecule type" value="Transcribed_RNA"/>
</dbReference>
<dbReference type="Gene3D" id="3.20.20.100">
    <property type="entry name" value="NADP-dependent oxidoreductase domain"/>
    <property type="match status" value="1"/>
</dbReference>
<dbReference type="AlphaFoldDB" id="A0A7S0S620"/>
<dbReference type="InterPro" id="IPR036812">
    <property type="entry name" value="NAD(P)_OxRdtase_dom_sf"/>
</dbReference>
<dbReference type="PRINTS" id="PR00069">
    <property type="entry name" value="ALDKETRDTASE"/>
</dbReference>
<proteinExistence type="predicted"/>
<reference evidence="4" key="1">
    <citation type="submission" date="2021-01" db="EMBL/GenBank/DDBJ databases">
        <authorList>
            <person name="Corre E."/>
            <person name="Pelletier E."/>
            <person name="Niang G."/>
            <person name="Scheremetjew M."/>
            <person name="Finn R."/>
            <person name="Kale V."/>
            <person name="Holt S."/>
            <person name="Cochrane G."/>
            <person name="Meng A."/>
            <person name="Brown T."/>
            <person name="Cohen L."/>
        </authorList>
    </citation>
    <scope>NUCLEOTIDE SEQUENCE</scope>
    <source>
        <strain evidence="4">SAG 11-49</strain>
    </source>
</reference>
<dbReference type="InterPro" id="IPR018170">
    <property type="entry name" value="Aldo/ket_reductase_CS"/>
</dbReference>
<feature type="domain" description="NADP-dependent oxidoreductase" evidence="3">
    <location>
        <begin position="73"/>
        <end position="373"/>
    </location>
</feature>
<organism evidence="4">
    <name type="scientific">Chlamydomonas leiostraca</name>
    <dbReference type="NCBI Taxonomy" id="1034604"/>
    <lineage>
        <taxon>Eukaryota</taxon>
        <taxon>Viridiplantae</taxon>
        <taxon>Chlorophyta</taxon>
        <taxon>core chlorophytes</taxon>
        <taxon>Chlorophyceae</taxon>
        <taxon>CS clade</taxon>
        <taxon>Chlamydomonadales</taxon>
        <taxon>Chlamydomonadaceae</taxon>
        <taxon>Chlamydomonas</taxon>
    </lineage>
</organism>
<evidence type="ECO:0000256" key="1">
    <source>
        <dbReference type="ARBA" id="ARBA00023002"/>
    </source>
</evidence>
<dbReference type="InterPro" id="IPR023210">
    <property type="entry name" value="NADP_OxRdtase_dom"/>
</dbReference>
<dbReference type="PROSITE" id="PS00062">
    <property type="entry name" value="ALDOKETO_REDUCTASE_2"/>
    <property type="match status" value="1"/>
</dbReference>
<protein>
    <recommendedName>
        <fullName evidence="3">NADP-dependent oxidoreductase domain-containing protein</fullName>
    </recommendedName>
</protein>
<dbReference type="Pfam" id="PF00248">
    <property type="entry name" value="Aldo_ket_red"/>
    <property type="match status" value="1"/>
</dbReference>
<dbReference type="InterPro" id="IPR050791">
    <property type="entry name" value="Aldo-Keto_reductase"/>
</dbReference>
<name>A0A7S0S620_9CHLO</name>
<gene>
    <name evidence="4" type="ORF">CLEI1391_LOCUS21020</name>
</gene>
<keyword evidence="1" id="KW-0560">Oxidoreductase</keyword>
<evidence type="ECO:0000259" key="3">
    <source>
        <dbReference type="Pfam" id="PF00248"/>
    </source>
</evidence>
<evidence type="ECO:0000313" key="4">
    <source>
        <dbReference type="EMBL" id="CAD8696833.1"/>
    </source>
</evidence>
<sequence length="389" mass="42033">MQTSVGQASQARIRTPKSSKNVTRQKLRCDAFFGKLFQRGSEASSSGQPRLVEKPLYKPSEMRTIAPGVEISPMGLGTWSWGNQFLWGYEESMDPELQQVYNLVVSSGINFFDTADSYGTGKLDGKSEQLLGKFAGEYPGSERVRSNLHVATKFAAYPWRVLPGSIVSAARASARRLGVDAISLGQLHWSAANYAPLQELGMRAGLAQCYEQGVVRAVGVSNYGPRQLKDIHRDLAKRGVPLATAQIQFSLLSRGRDQLLAKEVCDELGVTLISYSPLALGLLSGKYGEGNLPSGPRGGLFKSLLPEVAPLLQVLDAIATERRKTMSQVAINWCMCKGTVPIPGAKDLAQAKENLGALGWRLSAGEVAELDAVASGLKKGMIQNIFQTS</sequence>
<evidence type="ECO:0000256" key="2">
    <source>
        <dbReference type="SAM" id="MobiDB-lite"/>
    </source>
</evidence>
<feature type="region of interest" description="Disordered" evidence="2">
    <location>
        <begin position="1"/>
        <end position="22"/>
    </location>
</feature>
<dbReference type="PANTHER" id="PTHR43625">
    <property type="entry name" value="AFLATOXIN B1 ALDEHYDE REDUCTASE"/>
    <property type="match status" value="1"/>
</dbReference>
<dbReference type="InterPro" id="IPR020471">
    <property type="entry name" value="AKR"/>
</dbReference>
<dbReference type="GO" id="GO:0005737">
    <property type="term" value="C:cytoplasm"/>
    <property type="evidence" value="ECO:0007669"/>
    <property type="project" value="TreeGrafter"/>
</dbReference>
<dbReference type="SUPFAM" id="SSF51430">
    <property type="entry name" value="NAD(P)-linked oxidoreductase"/>
    <property type="match status" value="1"/>
</dbReference>
<dbReference type="GO" id="GO:0016491">
    <property type="term" value="F:oxidoreductase activity"/>
    <property type="evidence" value="ECO:0007669"/>
    <property type="project" value="UniProtKB-KW"/>
</dbReference>
<dbReference type="PANTHER" id="PTHR43625:SF5">
    <property type="entry name" value="PYRIDOXAL REDUCTASE, CHLOROPLASTIC"/>
    <property type="match status" value="1"/>
</dbReference>